<feature type="compositionally biased region" description="Polar residues" evidence="1">
    <location>
        <begin position="55"/>
        <end position="68"/>
    </location>
</feature>
<proteinExistence type="predicted"/>
<comment type="caution">
    <text evidence="2">The sequence shown here is derived from an EMBL/GenBank/DDBJ whole genome shotgun (WGS) entry which is preliminary data.</text>
</comment>
<keyword evidence="3" id="KW-1185">Reference proteome</keyword>
<feature type="compositionally biased region" description="Basic residues" evidence="1">
    <location>
        <begin position="70"/>
        <end position="82"/>
    </location>
</feature>
<accession>A0AAV6LM36</accession>
<evidence type="ECO:0000313" key="2">
    <source>
        <dbReference type="EMBL" id="KAG5565104.1"/>
    </source>
</evidence>
<evidence type="ECO:0000256" key="1">
    <source>
        <dbReference type="SAM" id="MobiDB-lite"/>
    </source>
</evidence>
<sequence length="82" mass="9044">MIKPPVQVVGNKVAQKQVELETSVVPQVPIQSVEEDSGVESDDSDTIEGEVLVDNSLQQQQQKDSIATSRPKRVIRVPARHK</sequence>
<organism evidence="2 3">
    <name type="scientific">Rhododendron griersonianum</name>
    <dbReference type="NCBI Taxonomy" id="479676"/>
    <lineage>
        <taxon>Eukaryota</taxon>
        <taxon>Viridiplantae</taxon>
        <taxon>Streptophyta</taxon>
        <taxon>Embryophyta</taxon>
        <taxon>Tracheophyta</taxon>
        <taxon>Spermatophyta</taxon>
        <taxon>Magnoliopsida</taxon>
        <taxon>eudicotyledons</taxon>
        <taxon>Gunneridae</taxon>
        <taxon>Pentapetalae</taxon>
        <taxon>asterids</taxon>
        <taxon>Ericales</taxon>
        <taxon>Ericaceae</taxon>
        <taxon>Ericoideae</taxon>
        <taxon>Rhodoreae</taxon>
        <taxon>Rhododendron</taxon>
    </lineage>
</organism>
<feature type="region of interest" description="Disordered" evidence="1">
    <location>
        <begin position="29"/>
        <end position="82"/>
    </location>
</feature>
<reference evidence="2" key="1">
    <citation type="submission" date="2020-08" db="EMBL/GenBank/DDBJ databases">
        <title>Plant Genome Project.</title>
        <authorList>
            <person name="Zhang R.-G."/>
        </authorList>
    </citation>
    <scope>NUCLEOTIDE SEQUENCE</scope>
    <source>
        <strain evidence="2">WSP0</strain>
        <tissue evidence="2">Leaf</tissue>
    </source>
</reference>
<dbReference type="Proteomes" id="UP000823749">
    <property type="component" value="Chromosome 1"/>
</dbReference>
<gene>
    <name evidence="2" type="ORF">RHGRI_001110</name>
</gene>
<protein>
    <submittedName>
        <fullName evidence="2">Uncharacterized protein</fullName>
    </submittedName>
</protein>
<feature type="compositionally biased region" description="Acidic residues" evidence="1">
    <location>
        <begin position="33"/>
        <end position="48"/>
    </location>
</feature>
<dbReference type="AlphaFoldDB" id="A0AAV6LM36"/>
<evidence type="ECO:0000313" key="3">
    <source>
        <dbReference type="Proteomes" id="UP000823749"/>
    </source>
</evidence>
<dbReference type="EMBL" id="JACTNZ010000001">
    <property type="protein sequence ID" value="KAG5565104.1"/>
    <property type="molecule type" value="Genomic_DNA"/>
</dbReference>
<name>A0AAV6LM36_9ERIC</name>